<dbReference type="InterPro" id="IPR046798">
    <property type="entry name" value="2OG-FeII_Oxy_6"/>
</dbReference>
<accession>A0A0L6UYI1</accession>
<evidence type="ECO:0000313" key="2">
    <source>
        <dbReference type="EMBL" id="KNZ53554.1"/>
    </source>
</evidence>
<reference evidence="2 3" key="1">
    <citation type="submission" date="2015-08" db="EMBL/GenBank/DDBJ databases">
        <title>Next Generation Sequencing and Analysis of the Genome of Puccinia sorghi L Schw, the Causal Agent of Maize Common Rust.</title>
        <authorList>
            <person name="Rochi L."/>
            <person name="Burguener G."/>
            <person name="Darino M."/>
            <person name="Turjanski A."/>
            <person name="Kreff E."/>
            <person name="Dieguez M.J."/>
            <person name="Sacco F."/>
        </authorList>
    </citation>
    <scope>NUCLEOTIDE SEQUENCE [LARGE SCALE GENOMIC DNA]</scope>
    <source>
        <strain evidence="2 3">RO10H11247</strain>
    </source>
</reference>
<name>A0A0L6UYI1_9BASI</name>
<sequence length="188" mass="21907">MAIADVGLAKLFLNGRIEVESFWDGERNNPKVVAPGVFKEYHKVLLKNQLPSFGKVKYPAPYSALDFASFFKYMMYNIFKKDHQAMDVNIWVVVCWILIFNPQYSSEDNPILAYYEYDMIGGQFNFCDFQVYLESNQVMWVTLCVSRSNNHTHQTLDGASPSDEYTWIGFSCQMFERMFNAVVTYIKQ</sequence>
<dbReference type="AlphaFoldDB" id="A0A0L6UYI1"/>
<dbReference type="VEuPathDB" id="FungiDB:VP01_3205g2"/>
<gene>
    <name evidence="2" type="ORF">VP01_3205g2</name>
</gene>
<dbReference type="Pfam" id="PF20515">
    <property type="entry name" value="2OG-FeII_Oxy_6"/>
    <property type="match status" value="1"/>
</dbReference>
<keyword evidence="3" id="KW-1185">Reference proteome</keyword>
<comment type="caution">
    <text evidence="2">The sequence shown here is derived from an EMBL/GenBank/DDBJ whole genome shotgun (WGS) entry which is preliminary data.</text>
</comment>
<dbReference type="Proteomes" id="UP000037035">
    <property type="component" value="Unassembled WGS sequence"/>
</dbReference>
<proteinExistence type="predicted"/>
<dbReference type="EMBL" id="LAVV01008175">
    <property type="protein sequence ID" value="KNZ53554.1"/>
    <property type="molecule type" value="Genomic_DNA"/>
</dbReference>
<organism evidence="2 3">
    <name type="scientific">Puccinia sorghi</name>
    <dbReference type="NCBI Taxonomy" id="27349"/>
    <lineage>
        <taxon>Eukaryota</taxon>
        <taxon>Fungi</taxon>
        <taxon>Dikarya</taxon>
        <taxon>Basidiomycota</taxon>
        <taxon>Pucciniomycotina</taxon>
        <taxon>Pucciniomycetes</taxon>
        <taxon>Pucciniales</taxon>
        <taxon>Pucciniaceae</taxon>
        <taxon>Puccinia</taxon>
    </lineage>
</organism>
<protein>
    <recommendedName>
        <fullName evidence="1">Tet-like 2OG-Fe(II) oxygenase domain-containing protein</fullName>
    </recommendedName>
</protein>
<feature type="domain" description="Tet-like 2OG-Fe(II) oxygenase" evidence="1">
    <location>
        <begin position="33"/>
        <end position="156"/>
    </location>
</feature>
<evidence type="ECO:0000313" key="3">
    <source>
        <dbReference type="Proteomes" id="UP000037035"/>
    </source>
</evidence>
<evidence type="ECO:0000259" key="1">
    <source>
        <dbReference type="Pfam" id="PF20515"/>
    </source>
</evidence>